<feature type="active site" description="Proton acceptor" evidence="9">
    <location>
        <position position="8"/>
    </location>
</feature>
<evidence type="ECO:0000313" key="13">
    <source>
        <dbReference type="EMBL" id="MCS5708112.1"/>
    </source>
</evidence>
<evidence type="ECO:0000256" key="5">
    <source>
        <dbReference type="ARBA" id="ARBA00022490"/>
    </source>
</evidence>
<dbReference type="Proteomes" id="UP000051494">
    <property type="component" value="Unassembled WGS sequence"/>
</dbReference>
<dbReference type="InterPro" id="IPR013785">
    <property type="entry name" value="Aldolase_TIM"/>
</dbReference>
<dbReference type="SUPFAM" id="SSF51366">
    <property type="entry name" value="Ribulose-phoshate binding barrel"/>
    <property type="match status" value="1"/>
</dbReference>
<dbReference type="GO" id="GO:0000162">
    <property type="term" value="P:L-tryptophan biosynthetic process"/>
    <property type="evidence" value="ECO:0007669"/>
    <property type="project" value="TreeGrafter"/>
</dbReference>
<proteinExistence type="inferred from homology"/>
<evidence type="ECO:0000256" key="3">
    <source>
        <dbReference type="ARBA" id="ARBA00005133"/>
    </source>
</evidence>
<evidence type="ECO:0000256" key="9">
    <source>
        <dbReference type="HAMAP-Rule" id="MF_01014"/>
    </source>
</evidence>
<dbReference type="PANTHER" id="PTHR43090">
    <property type="entry name" value="1-(5-PHOSPHORIBOSYL)-5-[(5-PHOSPHORIBOSYLAMINO)METHYLIDENEAMINO] IMIDAZOLE-4-CARBOXAMIDE ISOMERASE"/>
    <property type="match status" value="1"/>
</dbReference>
<dbReference type="InterPro" id="IPR006062">
    <property type="entry name" value="His_biosynth"/>
</dbReference>
<name>A0A0Q9YCP1_9GAMM</name>
<gene>
    <name evidence="9 12" type="primary">hisA</name>
    <name evidence="13" type="ORF">CC99x_004260</name>
    <name evidence="12" type="ORF">CC99x_01561</name>
</gene>
<dbReference type="Gene3D" id="3.20.20.70">
    <property type="entry name" value="Aldolase class I"/>
    <property type="match status" value="1"/>
</dbReference>
<dbReference type="InterPro" id="IPR011060">
    <property type="entry name" value="RibuloseP-bd_barrel"/>
</dbReference>
<comment type="pathway">
    <text evidence="3 9 11">Amino-acid biosynthesis; L-histidine biosynthesis; L-histidine from 5-phospho-alpha-D-ribose 1-diphosphate: step 4/9.</text>
</comment>
<dbReference type="InterPro" id="IPR006063">
    <property type="entry name" value="HisA_bact_arch"/>
</dbReference>
<evidence type="ECO:0000313" key="14">
    <source>
        <dbReference type="Proteomes" id="UP000051494"/>
    </source>
</evidence>
<dbReference type="STRING" id="437022.CC99x_01561"/>
<dbReference type="NCBIfam" id="TIGR00007">
    <property type="entry name" value="1-(5-phosphoribosyl)-5-[(5-phosphoribosylamino)methylideneamino]imidazole-4-carboxamide isomerase"/>
    <property type="match status" value="1"/>
</dbReference>
<reference evidence="13" key="3">
    <citation type="submission" date="2021-06" db="EMBL/GenBank/DDBJ databases">
        <title>Genomic Description and Analysis of Intracellular Bacteria, Candidatus Berkiella cookevillensis and Candidatus Berkiella aquae.</title>
        <authorList>
            <person name="Kidane D.T."/>
            <person name="Mehari Y.T."/>
            <person name="Rice F.C."/>
            <person name="Arivett B.A."/>
            <person name="Farone A.L."/>
            <person name="Berk S.G."/>
            <person name="Farone M.B."/>
        </authorList>
    </citation>
    <scope>NUCLEOTIDE SEQUENCE</scope>
    <source>
        <strain evidence="13">CC99</strain>
    </source>
</reference>
<dbReference type="HAMAP" id="MF_01014">
    <property type="entry name" value="HisA"/>
    <property type="match status" value="1"/>
</dbReference>
<evidence type="ECO:0000256" key="8">
    <source>
        <dbReference type="ARBA" id="ARBA00023235"/>
    </source>
</evidence>
<dbReference type="GO" id="GO:0000105">
    <property type="term" value="P:L-histidine biosynthetic process"/>
    <property type="evidence" value="ECO:0007669"/>
    <property type="project" value="UniProtKB-UniRule"/>
</dbReference>
<evidence type="ECO:0000256" key="2">
    <source>
        <dbReference type="ARBA" id="ARBA00004496"/>
    </source>
</evidence>
<keyword evidence="8 9" id="KW-0413">Isomerase</keyword>
<evidence type="ECO:0000256" key="10">
    <source>
        <dbReference type="RuleBase" id="RU003657"/>
    </source>
</evidence>
<dbReference type="Pfam" id="PF00977">
    <property type="entry name" value="His_biosynth"/>
    <property type="match status" value="1"/>
</dbReference>
<comment type="subcellular location">
    <subcellularLocation>
        <location evidence="2 9 11">Cytoplasm</location>
    </subcellularLocation>
</comment>
<evidence type="ECO:0000256" key="7">
    <source>
        <dbReference type="ARBA" id="ARBA00023102"/>
    </source>
</evidence>
<evidence type="ECO:0000256" key="6">
    <source>
        <dbReference type="ARBA" id="ARBA00022605"/>
    </source>
</evidence>
<dbReference type="InterPro" id="IPR044524">
    <property type="entry name" value="Isoase_HisA-like"/>
</dbReference>
<keyword evidence="5 9" id="KW-0963">Cytoplasm</keyword>
<evidence type="ECO:0000256" key="4">
    <source>
        <dbReference type="ARBA" id="ARBA00009667"/>
    </source>
</evidence>
<keyword evidence="7 9" id="KW-0368">Histidine biosynthesis</keyword>
<protein>
    <recommendedName>
        <fullName evidence="9 11">1-(5-phosphoribosyl)-5-[(5-phosphoribosylamino)methylideneamino] imidazole-4-carboxamide isomerase</fullName>
        <ecNumber evidence="9 11">5.3.1.16</ecNumber>
    </recommendedName>
    <alternativeName>
        <fullName evidence="9">Phosphoribosylformimino-5-aminoimidazole carboxamide ribotide isomerase</fullName>
    </alternativeName>
</protein>
<dbReference type="OrthoDB" id="9807749at2"/>
<sequence>MNCIPAIDLKDGKCVRLYQGDFQKTTEYECDVIELCKKYESQGAKELHVVDLSGAKSGKSLQKEWVNEILQNTTLEMQVGGGIRSREDLIYYFNSGVKRVVIGSLAVSDTKTVITWIKEFGADRITIALDVQLNSDNAPIIMTQGWQSSSALCAWDLLEQFNRSGLKHVLCTDIARDGTLAGPNKALYKTALLKFPELSWQASGGVQTLQDLEQLRLLGLNSVVIGKALFENKFSLSEALEQCQI</sequence>
<dbReference type="FunFam" id="3.20.20.70:FF:000009">
    <property type="entry name" value="1-(5-phosphoribosyl)-5-[(5-phosphoribosylamino)methylideneamino] imidazole-4-carboxamide isomerase"/>
    <property type="match status" value="1"/>
</dbReference>
<dbReference type="RefSeq" id="WP_057624653.1">
    <property type="nucleotide sequence ID" value="NZ_LKHV02000001.1"/>
</dbReference>
<comment type="similarity">
    <text evidence="4 9 10">Belongs to the HisA/HisF family.</text>
</comment>
<keyword evidence="6 9" id="KW-0028">Amino-acid biosynthesis</keyword>
<evidence type="ECO:0000256" key="11">
    <source>
        <dbReference type="RuleBase" id="RU003658"/>
    </source>
</evidence>
<dbReference type="AlphaFoldDB" id="A0A0Q9YCP1"/>
<dbReference type="EC" id="5.3.1.16" evidence="9 11"/>
<dbReference type="PATRIC" id="fig|1590042.3.peg.1585"/>
<organism evidence="12">
    <name type="scientific">Candidatus Berkiella cookevillensis</name>
    <dbReference type="NCBI Taxonomy" id="437022"/>
    <lineage>
        <taxon>Bacteria</taxon>
        <taxon>Pseudomonadati</taxon>
        <taxon>Pseudomonadota</taxon>
        <taxon>Gammaproteobacteria</taxon>
        <taxon>Candidatus Berkiellales</taxon>
        <taxon>Candidatus Berkiellaceae</taxon>
        <taxon>Candidatus Berkiella</taxon>
    </lineage>
</organism>
<dbReference type="InterPro" id="IPR023016">
    <property type="entry name" value="HisA/PriA"/>
</dbReference>
<feature type="active site" description="Proton donor" evidence="9">
    <location>
        <position position="130"/>
    </location>
</feature>
<dbReference type="EMBL" id="LKHV02000001">
    <property type="protein sequence ID" value="MCS5708112.1"/>
    <property type="molecule type" value="Genomic_DNA"/>
</dbReference>
<comment type="catalytic activity">
    <reaction evidence="1 9 11">
        <text>1-(5-phospho-beta-D-ribosyl)-5-[(5-phospho-beta-D-ribosylamino)methylideneamino]imidazole-4-carboxamide = 5-[(5-phospho-1-deoxy-D-ribulos-1-ylimino)methylamino]-1-(5-phospho-beta-D-ribosyl)imidazole-4-carboxamide</text>
        <dbReference type="Rhea" id="RHEA:15469"/>
        <dbReference type="ChEBI" id="CHEBI:58435"/>
        <dbReference type="ChEBI" id="CHEBI:58525"/>
        <dbReference type="EC" id="5.3.1.16"/>
    </reaction>
</comment>
<keyword evidence="14" id="KW-1185">Reference proteome</keyword>
<accession>A0A0Q9YCP1</accession>
<dbReference type="GO" id="GO:0003949">
    <property type="term" value="F:1-(5-phosphoribosyl)-5-[(5-phosphoribosylamino)methylideneamino]imidazole-4-carboxamide isomerase activity"/>
    <property type="evidence" value="ECO:0007669"/>
    <property type="project" value="UniProtKB-UniRule"/>
</dbReference>
<evidence type="ECO:0000256" key="1">
    <source>
        <dbReference type="ARBA" id="ARBA00000901"/>
    </source>
</evidence>
<dbReference type="CDD" id="cd04732">
    <property type="entry name" value="HisA"/>
    <property type="match status" value="1"/>
</dbReference>
<comment type="caution">
    <text evidence="12">The sequence shown here is derived from an EMBL/GenBank/DDBJ whole genome shotgun (WGS) entry which is preliminary data.</text>
</comment>
<reference evidence="12" key="1">
    <citation type="submission" date="2015-09" db="EMBL/GenBank/DDBJ databases">
        <title>Draft Genome Sequences of Two Novel Amoeba-resistant Intranuclear Bacteria, Candidatus Berkiella cookevillensis and Candidatus Berkiella aquae.</title>
        <authorList>
            <person name="Mehari Y.T."/>
            <person name="Arivett B.A."/>
            <person name="Farone A.L."/>
            <person name="Gunderson J.H."/>
            <person name="Farone M.B."/>
        </authorList>
    </citation>
    <scope>NUCLEOTIDE SEQUENCE [LARGE SCALE GENOMIC DNA]</scope>
    <source>
        <strain evidence="12">CC99</strain>
    </source>
</reference>
<evidence type="ECO:0000313" key="12">
    <source>
        <dbReference type="EMBL" id="KRG18349.1"/>
    </source>
</evidence>
<reference evidence="13" key="2">
    <citation type="journal article" date="2016" name="Genome Announc.">
        <title>Draft Genome Sequences of Two Novel Amoeba-Resistant Intranuclear Bacteria, 'Candidatus Berkiella cookevillensis' and 'Candidatus Berkiella aquae'.</title>
        <authorList>
            <person name="Mehari Y.T."/>
            <person name="Arivett B.A."/>
            <person name="Farone A.L."/>
            <person name="Gunderson J.H."/>
            <person name="Farone M.B."/>
        </authorList>
    </citation>
    <scope>NUCLEOTIDE SEQUENCE</scope>
    <source>
        <strain evidence="13">CC99</strain>
    </source>
</reference>
<dbReference type="UniPathway" id="UPA00031">
    <property type="reaction ID" value="UER00009"/>
</dbReference>
<dbReference type="PANTHER" id="PTHR43090:SF2">
    <property type="entry name" value="1-(5-PHOSPHORIBOSYL)-5-[(5-PHOSPHORIBOSYLAMINO)METHYLIDENEAMINO] IMIDAZOLE-4-CARBOXAMIDE ISOMERASE"/>
    <property type="match status" value="1"/>
</dbReference>
<dbReference type="EMBL" id="LKHV01000007">
    <property type="protein sequence ID" value="KRG18349.1"/>
    <property type="molecule type" value="Genomic_DNA"/>
</dbReference>
<dbReference type="GO" id="GO:0005737">
    <property type="term" value="C:cytoplasm"/>
    <property type="evidence" value="ECO:0007669"/>
    <property type="project" value="UniProtKB-SubCell"/>
</dbReference>